<feature type="signal peptide" evidence="1">
    <location>
        <begin position="1"/>
        <end position="18"/>
    </location>
</feature>
<name>A0A0B6YHV3_9EUPU</name>
<accession>A0A0B6YHV3</accession>
<feature type="non-terminal residue" evidence="2">
    <location>
        <position position="76"/>
    </location>
</feature>
<sequence>MGCLIFCCVVLLITAAWAQNTHCYDALDCVTEEILQAAFTRDQVLLCKLAPDVVKCAELENKQCDNDTMANVNKES</sequence>
<gene>
    <name evidence="2" type="primary">ORF24357</name>
</gene>
<evidence type="ECO:0000256" key="1">
    <source>
        <dbReference type="SAM" id="SignalP"/>
    </source>
</evidence>
<keyword evidence="1" id="KW-0732">Signal</keyword>
<organism evidence="2">
    <name type="scientific">Arion vulgaris</name>
    <dbReference type="NCBI Taxonomy" id="1028688"/>
    <lineage>
        <taxon>Eukaryota</taxon>
        <taxon>Metazoa</taxon>
        <taxon>Spiralia</taxon>
        <taxon>Lophotrochozoa</taxon>
        <taxon>Mollusca</taxon>
        <taxon>Gastropoda</taxon>
        <taxon>Heterobranchia</taxon>
        <taxon>Euthyneura</taxon>
        <taxon>Panpulmonata</taxon>
        <taxon>Eupulmonata</taxon>
        <taxon>Stylommatophora</taxon>
        <taxon>Helicina</taxon>
        <taxon>Arionoidea</taxon>
        <taxon>Arionidae</taxon>
        <taxon>Arion</taxon>
    </lineage>
</organism>
<evidence type="ECO:0000313" key="2">
    <source>
        <dbReference type="EMBL" id="CEK55095.1"/>
    </source>
</evidence>
<dbReference type="AlphaFoldDB" id="A0A0B6YHV3"/>
<dbReference type="EMBL" id="HACG01008230">
    <property type="protein sequence ID" value="CEK55095.1"/>
    <property type="molecule type" value="Transcribed_RNA"/>
</dbReference>
<protein>
    <recommendedName>
        <fullName evidence="3">Saposin B-type domain-containing protein</fullName>
    </recommendedName>
</protein>
<reference evidence="2" key="1">
    <citation type="submission" date="2014-12" db="EMBL/GenBank/DDBJ databases">
        <title>Insight into the proteome of Arion vulgaris.</title>
        <authorList>
            <person name="Aradska J."/>
            <person name="Bulat T."/>
            <person name="Smidak R."/>
            <person name="Sarate P."/>
            <person name="Gangsoo J."/>
            <person name="Sialana F."/>
            <person name="Bilban M."/>
            <person name="Lubec G."/>
        </authorList>
    </citation>
    <scope>NUCLEOTIDE SEQUENCE</scope>
    <source>
        <tissue evidence="2">Skin</tissue>
    </source>
</reference>
<feature type="chain" id="PRO_5002123530" description="Saposin B-type domain-containing protein" evidence="1">
    <location>
        <begin position="19"/>
        <end position="76"/>
    </location>
</feature>
<evidence type="ECO:0008006" key="3">
    <source>
        <dbReference type="Google" id="ProtNLM"/>
    </source>
</evidence>
<proteinExistence type="predicted"/>